<reference evidence="1 2" key="1">
    <citation type="submission" date="2024-10" db="EMBL/GenBank/DDBJ databases">
        <title>The Natural Products Discovery Center: Release of the First 8490 Sequenced Strains for Exploring Actinobacteria Biosynthetic Diversity.</title>
        <authorList>
            <person name="Kalkreuter E."/>
            <person name="Kautsar S.A."/>
            <person name="Yang D."/>
            <person name="Bader C.D."/>
            <person name="Teijaro C.N."/>
            <person name="Fluegel L."/>
            <person name="Davis C.M."/>
            <person name="Simpson J.R."/>
            <person name="Lauterbach L."/>
            <person name="Steele A.D."/>
            <person name="Gui C."/>
            <person name="Meng S."/>
            <person name="Li G."/>
            <person name="Viehrig K."/>
            <person name="Ye F."/>
            <person name="Su P."/>
            <person name="Kiefer A.F."/>
            <person name="Nichols A."/>
            <person name="Cepeda A.J."/>
            <person name="Yan W."/>
            <person name="Fan B."/>
            <person name="Jiang Y."/>
            <person name="Adhikari A."/>
            <person name="Zheng C.-J."/>
            <person name="Schuster L."/>
            <person name="Cowan T.M."/>
            <person name="Smanski M.J."/>
            <person name="Chevrette M.G."/>
            <person name="De Carvalho L.P.S."/>
            <person name="Shen B."/>
        </authorList>
    </citation>
    <scope>NUCLEOTIDE SEQUENCE [LARGE SCALE GENOMIC DNA]</scope>
    <source>
        <strain evidence="1 2">NPDC000087</strain>
    </source>
</reference>
<keyword evidence="2" id="KW-1185">Reference proteome</keyword>
<dbReference type="Pfam" id="PF10604">
    <property type="entry name" value="Polyketide_cyc2"/>
    <property type="match status" value="1"/>
</dbReference>
<sequence>MRGYAASSVIRATPEAVWAVLVDGARWTEWDSAVVRLDGRIELGEKVTVYPEVNPKRGFAVRVAEMVPGERMTWRGGMPLGLFTGTRTYGLVPDPDGTVTFEMREEYTGPFAPMIFKSIPDLGPSFTRFADGLKRRVEG</sequence>
<comment type="caution">
    <text evidence="1">The sequence shown here is derived from an EMBL/GenBank/DDBJ whole genome shotgun (WGS) entry which is preliminary data.</text>
</comment>
<organism evidence="1 2">
    <name type="scientific">Paractinoplanes globisporus</name>
    <dbReference type="NCBI Taxonomy" id="113565"/>
    <lineage>
        <taxon>Bacteria</taxon>
        <taxon>Bacillati</taxon>
        <taxon>Actinomycetota</taxon>
        <taxon>Actinomycetes</taxon>
        <taxon>Micromonosporales</taxon>
        <taxon>Micromonosporaceae</taxon>
        <taxon>Paractinoplanes</taxon>
    </lineage>
</organism>
<evidence type="ECO:0000313" key="2">
    <source>
        <dbReference type="Proteomes" id="UP001602245"/>
    </source>
</evidence>
<dbReference type="InterPro" id="IPR019587">
    <property type="entry name" value="Polyketide_cyclase/dehydratase"/>
</dbReference>
<evidence type="ECO:0000313" key="1">
    <source>
        <dbReference type="EMBL" id="MFF5289399.1"/>
    </source>
</evidence>
<protein>
    <submittedName>
        <fullName evidence="1">SRPBCC family protein</fullName>
    </submittedName>
</protein>
<dbReference type="CDD" id="cd07822">
    <property type="entry name" value="SRPBCC_4"/>
    <property type="match status" value="1"/>
</dbReference>
<name>A0ABW6W7X1_9ACTN</name>
<dbReference type="RefSeq" id="WP_020509734.1">
    <property type="nucleotide sequence ID" value="NZ_JBIAZU010000001.1"/>
</dbReference>
<dbReference type="InterPro" id="IPR023393">
    <property type="entry name" value="START-like_dom_sf"/>
</dbReference>
<accession>A0ABW6W7X1</accession>
<proteinExistence type="predicted"/>
<dbReference type="Proteomes" id="UP001602245">
    <property type="component" value="Unassembled WGS sequence"/>
</dbReference>
<dbReference type="Gene3D" id="3.30.530.20">
    <property type="match status" value="1"/>
</dbReference>
<dbReference type="EMBL" id="JBIAZU010000001">
    <property type="protein sequence ID" value="MFF5289399.1"/>
    <property type="molecule type" value="Genomic_DNA"/>
</dbReference>
<gene>
    <name evidence="1" type="ORF">ACFY35_08170</name>
</gene>
<dbReference type="SUPFAM" id="SSF55961">
    <property type="entry name" value="Bet v1-like"/>
    <property type="match status" value="1"/>
</dbReference>